<dbReference type="PROSITE" id="PS50931">
    <property type="entry name" value="HTH_LYSR"/>
    <property type="match status" value="1"/>
</dbReference>
<name>H5XDX7_9PSEU</name>
<sequence length="311" mass="33292">MIDLRRVQVLRVLADRGTVTATAEALHLTPSAVSQQIRLLADDLGVELLERTGRNVRLTVAAHALLRHADALHEQWERARAELAVGSRVTGTLRLCGVSSAVAALMAPAVARLRRDFPELDVHVAEEESEDCFTLLLAGQADIAVVLPTAGTPPVDDARFDQHVLHEDPQDLLVWRGHPFAEGGGGGGGGDVDGVRLSDAAAENWIVKPRHNDTYDLLLAACSAAGFTPRVTHHVKEWFAVSALVAEGFGVCLLPRLVPVPGEHPVVRVPVRGNPRPVRKFLCCVRRGSGSHPALAEGVRALRAAVGRLPG</sequence>
<dbReference type="Pfam" id="PF03466">
    <property type="entry name" value="LysR_substrate"/>
    <property type="match status" value="1"/>
</dbReference>
<reference evidence="6 7" key="1">
    <citation type="submission" date="2011-11" db="EMBL/GenBank/DDBJ databases">
        <title>The Noncontiguous Finished sequence of Saccharomonospora cyanea NA-134.</title>
        <authorList>
            <consortium name="US DOE Joint Genome Institute"/>
            <person name="Lucas S."/>
            <person name="Han J."/>
            <person name="Lapidus A."/>
            <person name="Cheng J.-F."/>
            <person name="Goodwin L."/>
            <person name="Pitluck S."/>
            <person name="Peters L."/>
            <person name="Ovchinnikova G."/>
            <person name="Lu M."/>
            <person name="Detter J.C."/>
            <person name="Han C."/>
            <person name="Tapia R."/>
            <person name="Land M."/>
            <person name="Hauser L."/>
            <person name="Kyrpides N."/>
            <person name="Ivanova N."/>
            <person name="Pagani I."/>
            <person name="Brambilla E.-M."/>
            <person name="Klenk H.-P."/>
            <person name="Woyke T."/>
        </authorList>
    </citation>
    <scope>NUCLEOTIDE SEQUENCE [LARGE SCALE GENOMIC DNA]</scope>
    <source>
        <strain evidence="6 7">NA-134</strain>
    </source>
</reference>
<dbReference type="PANTHER" id="PTHR30346">
    <property type="entry name" value="TRANSCRIPTIONAL DUAL REGULATOR HCAR-RELATED"/>
    <property type="match status" value="1"/>
</dbReference>
<dbReference type="PANTHER" id="PTHR30346:SF29">
    <property type="entry name" value="LYSR SUBSTRATE-BINDING"/>
    <property type="match status" value="1"/>
</dbReference>
<dbReference type="Gene3D" id="1.10.10.10">
    <property type="entry name" value="Winged helix-like DNA-binding domain superfamily/Winged helix DNA-binding domain"/>
    <property type="match status" value="1"/>
</dbReference>
<dbReference type="AlphaFoldDB" id="H5XDX7"/>
<dbReference type="CDD" id="cd08423">
    <property type="entry name" value="PBP2_LTTR_like_6"/>
    <property type="match status" value="1"/>
</dbReference>
<comment type="similarity">
    <text evidence="1">Belongs to the LysR transcriptional regulatory family.</text>
</comment>
<protein>
    <submittedName>
        <fullName evidence="6">Transcriptional regulator</fullName>
    </submittedName>
</protein>
<accession>H5XDX7</accession>
<dbReference type="HOGENOM" id="CLU_039613_6_0_11"/>
<gene>
    <name evidence="6" type="ORF">SaccyDRAFT_0272</name>
</gene>
<evidence type="ECO:0000256" key="2">
    <source>
        <dbReference type="ARBA" id="ARBA00023015"/>
    </source>
</evidence>
<evidence type="ECO:0000313" key="6">
    <source>
        <dbReference type="EMBL" id="EHR59208.1"/>
    </source>
</evidence>
<dbReference type="InterPro" id="IPR036390">
    <property type="entry name" value="WH_DNA-bd_sf"/>
</dbReference>
<organism evidence="6 7">
    <name type="scientific">Saccharomonospora cyanea NA-134</name>
    <dbReference type="NCBI Taxonomy" id="882082"/>
    <lineage>
        <taxon>Bacteria</taxon>
        <taxon>Bacillati</taxon>
        <taxon>Actinomycetota</taxon>
        <taxon>Actinomycetes</taxon>
        <taxon>Pseudonocardiales</taxon>
        <taxon>Pseudonocardiaceae</taxon>
        <taxon>Saccharomonospora</taxon>
    </lineage>
</organism>
<evidence type="ECO:0000256" key="1">
    <source>
        <dbReference type="ARBA" id="ARBA00009437"/>
    </source>
</evidence>
<keyword evidence="7" id="KW-1185">Reference proteome</keyword>
<dbReference type="SUPFAM" id="SSF46785">
    <property type="entry name" value="Winged helix' DNA-binding domain"/>
    <property type="match status" value="1"/>
</dbReference>
<keyword evidence="2" id="KW-0805">Transcription regulation</keyword>
<dbReference type="GO" id="GO:0032993">
    <property type="term" value="C:protein-DNA complex"/>
    <property type="evidence" value="ECO:0007669"/>
    <property type="project" value="TreeGrafter"/>
</dbReference>
<evidence type="ECO:0000259" key="5">
    <source>
        <dbReference type="PROSITE" id="PS50931"/>
    </source>
</evidence>
<evidence type="ECO:0000256" key="3">
    <source>
        <dbReference type="ARBA" id="ARBA00023125"/>
    </source>
</evidence>
<dbReference type="Proteomes" id="UP000002791">
    <property type="component" value="Chromosome"/>
</dbReference>
<dbReference type="EMBL" id="CM001440">
    <property type="protein sequence ID" value="EHR59208.1"/>
    <property type="molecule type" value="Genomic_DNA"/>
</dbReference>
<evidence type="ECO:0000313" key="7">
    <source>
        <dbReference type="Proteomes" id="UP000002791"/>
    </source>
</evidence>
<dbReference type="InterPro" id="IPR005119">
    <property type="entry name" value="LysR_subst-bd"/>
</dbReference>
<keyword evidence="3" id="KW-0238">DNA-binding</keyword>
<dbReference type="eggNOG" id="COG0583">
    <property type="taxonomic scope" value="Bacteria"/>
</dbReference>
<dbReference type="Gene3D" id="3.40.190.10">
    <property type="entry name" value="Periplasmic binding protein-like II"/>
    <property type="match status" value="2"/>
</dbReference>
<dbReference type="GO" id="GO:0003700">
    <property type="term" value="F:DNA-binding transcription factor activity"/>
    <property type="evidence" value="ECO:0007669"/>
    <property type="project" value="InterPro"/>
</dbReference>
<keyword evidence="4" id="KW-0804">Transcription</keyword>
<dbReference type="InterPro" id="IPR000847">
    <property type="entry name" value="LysR_HTH_N"/>
</dbReference>
<proteinExistence type="inferred from homology"/>
<dbReference type="GO" id="GO:0003677">
    <property type="term" value="F:DNA binding"/>
    <property type="evidence" value="ECO:0007669"/>
    <property type="project" value="UniProtKB-KW"/>
</dbReference>
<dbReference type="RefSeq" id="WP_005452877.1">
    <property type="nucleotide sequence ID" value="NZ_CM001440.1"/>
</dbReference>
<dbReference type="OrthoDB" id="4131546at2"/>
<dbReference type="SUPFAM" id="SSF53850">
    <property type="entry name" value="Periplasmic binding protein-like II"/>
    <property type="match status" value="1"/>
</dbReference>
<feature type="domain" description="HTH lysR-type" evidence="5">
    <location>
        <begin position="2"/>
        <end position="59"/>
    </location>
</feature>
<dbReference type="STRING" id="882082.SaccyDRAFT_0272"/>
<evidence type="ECO:0000256" key="4">
    <source>
        <dbReference type="ARBA" id="ARBA00023163"/>
    </source>
</evidence>
<dbReference type="Pfam" id="PF00126">
    <property type="entry name" value="HTH_1"/>
    <property type="match status" value="1"/>
</dbReference>
<dbReference type="InterPro" id="IPR036388">
    <property type="entry name" value="WH-like_DNA-bd_sf"/>
</dbReference>